<dbReference type="SUPFAM" id="SSF50494">
    <property type="entry name" value="Trypsin-like serine proteases"/>
    <property type="match status" value="1"/>
</dbReference>
<protein>
    <submittedName>
        <fullName evidence="1">FAM111A</fullName>
    </submittedName>
</protein>
<evidence type="ECO:0000313" key="1">
    <source>
        <dbReference type="EMBL" id="CAB4000175.1"/>
    </source>
</evidence>
<dbReference type="EMBL" id="CACRXK020003770">
    <property type="protein sequence ID" value="CAB4000175.1"/>
    <property type="molecule type" value="Genomic_DNA"/>
</dbReference>
<dbReference type="InterPro" id="IPR009003">
    <property type="entry name" value="Peptidase_S1_PA"/>
</dbReference>
<gene>
    <name evidence="1" type="ORF">PACLA_8A082822</name>
</gene>
<proteinExistence type="predicted"/>
<keyword evidence="2" id="KW-1185">Reference proteome</keyword>
<dbReference type="Proteomes" id="UP001152795">
    <property type="component" value="Unassembled WGS sequence"/>
</dbReference>
<evidence type="ECO:0000313" key="2">
    <source>
        <dbReference type="Proteomes" id="UP001152795"/>
    </source>
</evidence>
<name>A0A6S7H367_PARCT</name>
<organism evidence="1 2">
    <name type="scientific">Paramuricea clavata</name>
    <name type="common">Red gorgonian</name>
    <name type="synonym">Violescent sea-whip</name>
    <dbReference type="NCBI Taxonomy" id="317549"/>
    <lineage>
        <taxon>Eukaryota</taxon>
        <taxon>Metazoa</taxon>
        <taxon>Cnidaria</taxon>
        <taxon>Anthozoa</taxon>
        <taxon>Octocorallia</taxon>
        <taxon>Malacalcyonacea</taxon>
        <taxon>Plexauridae</taxon>
        <taxon>Paramuricea</taxon>
    </lineage>
</organism>
<comment type="caution">
    <text evidence="1">The sequence shown here is derived from an EMBL/GenBank/DDBJ whole genome shotgun (WGS) entry which is preliminary data.</text>
</comment>
<dbReference type="PANTHER" id="PTHR14389:SF3">
    <property type="entry name" value="PROTEIN FAM111A-LIKE"/>
    <property type="match status" value="1"/>
</dbReference>
<dbReference type="PANTHER" id="PTHR14389">
    <property type="entry name" value="SI:CH1073-475A24.1"/>
    <property type="match status" value="1"/>
</dbReference>
<dbReference type="Gene3D" id="2.40.10.120">
    <property type="match status" value="1"/>
</dbReference>
<sequence length="558" mass="63138">MSVDCVICSLAAMATEIIFHVHSDFAKAYIQCSGQENQTLKEAIEMQINRVLSCPVNEYIFKANVKGHTEQVIVNPNILICGWLEEGTKIQTYSLPKSDKKKLPTPPVNVENVPNGVPNQSLFFLNIDRDKNARIFTHISYDKYKVKNLCVSSANSDTLLKALEKDGRFMKPENWTLSIRGDNLSKVPVETKANCCEKYFFDVEFKTRKRTSSGVSESGAVKIKKEIIGKDEVTDVSSPSPMSAKRASPVNSFHKKILESAKSHAKKLLAQNNRRKLATLIETKFSKLIDQSKSVWLMEELVSASKCVGRINAESGRVTGTCFLVTEDVILTNYHVYKDINDDAASRQDKPKVKVSFNHMWPNQTLNLGEVEVDMKDIRAQCQDESLDYIFLGLKNKGGQPGLSGKISLVDPKNFTNEVVTIIGHPDGREKLIDPDCRIISQHTWRPELLKRIQKRQRFEFNPLFTCKEAIMSDKYKQKIAYDTTFFDCSSGSPVFDDQGKVIAMHTCGWVEKRAGIKFSFMEFAIPMEAIYNHCYNNFPQVVALLFQSFSMNVDEQD</sequence>
<reference evidence="1" key="1">
    <citation type="submission" date="2020-04" db="EMBL/GenBank/DDBJ databases">
        <authorList>
            <person name="Alioto T."/>
            <person name="Alioto T."/>
            <person name="Gomez Garrido J."/>
        </authorList>
    </citation>
    <scope>NUCLEOTIDE SEQUENCE</scope>
    <source>
        <strain evidence="1">A484AB</strain>
    </source>
</reference>
<dbReference type="AlphaFoldDB" id="A0A6S7H367"/>
<dbReference type="Pfam" id="PF13365">
    <property type="entry name" value="Trypsin_2"/>
    <property type="match status" value="1"/>
</dbReference>
<accession>A0A6S7H367</accession>
<dbReference type="OrthoDB" id="10025068at2759"/>